<dbReference type="InterPro" id="IPR036444">
    <property type="entry name" value="PLipase_A2_dom_sf"/>
</dbReference>
<feature type="disulfide bond" evidence="6">
    <location>
        <begin position="113"/>
        <end position="124"/>
    </location>
</feature>
<dbReference type="Proteomes" id="UP000242188">
    <property type="component" value="Unassembled WGS sequence"/>
</dbReference>
<evidence type="ECO:0000256" key="7">
    <source>
        <dbReference type="RuleBase" id="RU003654"/>
    </source>
</evidence>
<comment type="subcellular location">
    <subcellularLocation>
        <location evidence="1 8">Secreted</location>
    </subcellularLocation>
</comment>
<feature type="binding site" evidence="5">
    <location>
        <position position="57"/>
    </location>
    <ligand>
        <name>Ca(2+)</name>
        <dbReference type="ChEBI" id="CHEBI:29108"/>
    </ligand>
</feature>
<gene>
    <name evidence="10" type="ORF">KP79_PYT20469</name>
</gene>
<dbReference type="GO" id="GO:0050482">
    <property type="term" value="P:arachidonate secretion"/>
    <property type="evidence" value="ECO:0007669"/>
    <property type="project" value="InterPro"/>
</dbReference>
<reference evidence="10 11" key="1">
    <citation type="journal article" date="2017" name="Nat. Ecol. Evol.">
        <title>Scallop genome provides insights into evolution of bilaterian karyotype and development.</title>
        <authorList>
            <person name="Wang S."/>
            <person name="Zhang J."/>
            <person name="Jiao W."/>
            <person name="Li J."/>
            <person name="Xun X."/>
            <person name="Sun Y."/>
            <person name="Guo X."/>
            <person name="Huan P."/>
            <person name="Dong B."/>
            <person name="Zhang L."/>
            <person name="Hu X."/>
            <person name="Sun X."/>
            <person name="Wang J."/>
            <person name="Zhao C."/>
            <person name="Wang Y."/>
            <person name="Wang D."/>
            <person name="Huang X."/>
            <person name="Wang R."/>
            <person name="Lv J."/>
            <person name="Li Y."/>
            <person name="Zhang Z."/>
            <person name="Liu B."/>
            <person name="Lu W."/>
            <person name="Hui Y."/>
            <person name="Liang J."/>
            <person name="Zhou Z."/>
            <person name="Hou R."/>
            <person name="Li X."/>
            <person name="Liu Y."/>
            <person name="Li H."/>
            <person name="Ning X."/>
            <person name="Lin Y."/>
            <person name="Zhao L."/>
            <person name="Xing Q."/>
            <person name="Dou J."/>
            <person name="Li Y."/>
            <person name="Mao J."/>
            <person name="Guo H."/>
            <person name="Dou H."/>
            <person name="Li T."/>
            <person name="Mu C."/>
            <person name="Jiang W."/>
            <person name="Fu Q."/>
            <person name="Fu X."/>
            <person name="Miao Y."/>
            <person name="Liu J."/>
            <person name="Yu Q."/>
            <person name="Li R."/>
            <person name="Liao H."/>
            <person name="Li X."/>
            <person name="Kong Y."/>
            <person name="Jiang Z."/>
            <person name="Chourrout D."/>
            <person name="Li R."/>
            <person name="Bao Z."/>
        </authorList>
    </citation>
    <scope>NUCLEOTIDE SEQUENCE [LARGE SCALE GENOMIC DNA]</scope>
    <source>
        <strain evidence="10 11">PY_sf001</strain>
    </source>
</reference>
<dbReference type="PRINTS" id="PR00389">
    <property type="entry name" value="PHPHLIPASEA2"/>
</dbReference>
<feature type="domain" description="Phospholipase A2-like central" evidence="9">
    <location>
        <begin position="30"/>
        <end position="150"/>
    </location>
</feature>
<dbReference type="GO" id="GO:0005509">
    <property type="term" value="F:calcium ion binding"/>
    <property type="evidence" value="ECO:0007669"/>
    <property type="project" value="InterPro"/>
</dbReference>
<dbReference type="Pfam" id="PF00068">
    <property type="entry name" value="Phospholip_A2_1"/>
    <property type="match status" value="1"/>
</dbReference>
<organism evidence="10 11">
    <name type="scientific">Mizuhopecten yessoensis</name>
    <name type="common">Japanese scallop</name>
    <name type="synonym">Patinopecten yessoensis</name>
    <dbReference type="NCBI Taxonomy" id="6573"/>
    <lineage>
        <taxon>Eukaryota</taxon>
        <taxon>Metazoa</taxon>
        <taxon>Spiralia</taxon>
        <taxon>Lophotrochozoa</taxon>
        <taxon>Mollusca</taxon>
        <taxon>Bivalvia</taxon>
        <taxon>Autobranchia</taxon>
        <taxon>Pteriomorphia</taxon>
        <taxon>Pectinida</taxon>
        <taxon>Pectinoidea</taxon>
        <taxon>Pectinidae</taxon>
        <taxon>Mizuhopecten</taxon>
    </lineage>
</organism>
<dbReference type="Gene3D" id="1.20.90.10">
    <property type="entry name" value="Phospholipase A2 domain"/>
    <property type="match status" value="1"/>
</dbReference>
<dbReference type="InterPro" id="IPR001211">
    <property type="entry name" value="PLA2"/>
</dbReference>
<dbReference type="AlphaFoldDB" id="A0A210Q6V2"/>
<keyword evidence="2 8" id="KW-0964">Secreted</keyword>
<comment type="similarity">
    <text evidence="7">Belongs to the phospholipase A2 family.</text>
</comment>
<evidence type="ECO:0000256" key="6">
    <source>
        <dbReference type="PIRSR" id="PIRSR601211-3"/>
    </source>
</evidence>
<keyword evidence="5 8" id="KW-0106">Calcium</keyword>
<feature type="binding site" evidence="5">
    <location>
        <position position="59"/>
    </location>
    <ligand>
        <name>Ca(2+)</name>
        <dbReference type="ChEBI" id="CHEBI:29108"/>
    </ligand>
</feature>
<proteinExistence type="inferred from homology"/>
<keyword evidence="11" id="KW-1185">Reference proteome</keyword>
<evidence type="ECO:0000256" key="1">
    <source>
        <dbReference type="ARBA" id="ARBA00004613"/>
    </source>
</evidence>
<feature type="binding site" evidence="5">
    <location>
        <position position="76"/>
    </location>
    <ligand>
        <name>Ca(2+)</name>
        <dbReference type="ChEBI" id="CHEBI:29108"/>
    </ligand>
</feature>
<comment type="caution">
    <text evidence="10">The sequence shown here is derived from an EMBL/GenBank/DDBJ whole genome shotgun (WGS) entry which is preliminary data.</text>
</comment>
<comment type="cofactor">
    <cofactor evidence="5">
        <name>Ca(2+)</name>
        <dbReference type="ChEBI" id="CHEBI:29108"/>
    </cofactor>
    <text evidence="5">Binds 1 Ca(2+) ion per subunit.</text>
</comment>
<feature type="disulfide bond" evidence="6">
    <location>
        <begin position="78"/>
        <end position="126"/>
    </location>
</feature>
<feature type="disulfide bond" evidence="6">
    <location>
        <begin position="71"/>
        <end position="133"/>
    </location>
</feature>
<comment type="catalytic activity">
    <reaction evidence="8">
        <text>a 1,2-diacyl-sn-glycero-3-phosphocholine + H2O = a 1-acyl-sn-glycero-3-phosphocholine + a fatty acid + H(+)</text>
        <dbReference type="Rhea" id="RHEA:15801"/>
        <dbReference type="ChEBI" id="CHEBI:15377"/>
        <dbReference type="ChEBI" id="CHEBI:15378"/>
        <dbReference type="ChEBI" id="CHEBI:28868"/>
        <dbReference type="ChEBI" id="CHEBI:57643"/>
        <dbReference type="ChEBI" id="CHEBI:58168"/>
        <dbReference type="EC" id="3.1.1.4"/>
    </reaction>
</comment>
<dbReference type="EMBL" id="NEDP02004782">
    <property type="protein sequence ID" value="OWF44445.1"/>
    <property type="molecule type" value="Genomic_DNA"/>
</dbReference>
<evidence type="ECO:0000313" key="10">
    <source>
        <dbReference type="EMBL" id="OWF44445.1"/>
    </source>
</evidence>
<evidence type="ECO:0000256" key="5">
    <source>
        <dbReference type="PIRSR" id="PIRSR601211-2"/>
    </source>
</evidence>
<evidence type="ECO:0000256" key="3">
    <source>
        <dbReference type="ARBA" id="ARBA00023157"/>
    </source>
</evidence>
<keyword evidence="5" id="KW-0479">Metal-binding</keyword>
<keyword evidence="8" id="KW-0378">Hydrolase</keyword>
<feature type="disulfide bond" evidence="6">
    <location>
        <begin position="87"/>
        <end position="119"/>
    </location>
</feature>
<evidence type="ECO:0000256" key="4">
    <source>
        <dbReference type="PIRSR" id="PIRSR601211-1"/>
    </source>
</evidence>
<dbReference type="GO" id="GO:0005543">
    <property type="term" value="F:phospholipid binding"/>
    <property type="evidence" value="ECO:0007669"/>
    <property type="project" value="TreeGrafter"/>
</dbReference>
<dbReference type="InterPro" id="IPR033113">
    <property type="entry name" value="PLA2_histidine"/>
</dbReference>
<evidence type="ECO:0000313" key="11">
    <source>
        <dbReference type="Proteomes" id="UP000242188"/>
    </source>
</evidence>
<dbReference type="OrthoDB" id="5985583at2759"/>
<dbReference type="GO" id="GO:0047498">
    <property type="term" value="F:calcium-dependent phospholipase A2 activity"/>
    <property type="evidence" value="ECO:0007669"/>
    <property type="project" value="TreeGrafter"/>
</dbReference>
<feature type="disulfide bond" evidence="6">
    <location>
        <begin position="56"/>
        <end position="72"/>
    </location>
</feature>
<dbReference type="PROSITE" id="PS00118">
    <property type="entry name" value="PA2_HIS"/>
    <property type="match status" value="1"/>
</dbReference>
<dbReference type="GO" id="GO:0006644">
    <property type="term" value="P:phospholipid metabolic process"/>
    <property type="evidence" value="ECO:0007669"/>
    <property type="project" value="InterPro"/>
</dbReference>
<evidence type="ECO:0000256" key="2">
    <source>
        <dbReference type="ARBA" id="ARBA00022525"/>
    </source>
</evidence>
<dbReference type="PANTHER" id="PTHR11716">
    <property type="entry name" value="PHOSPHOLIPASE A2 FAMILY MEMBER"/>
    <property type="match status" value="1"/>
</dbReference>
<dbReference type="CDD" id="cd00125">
    <property type="entry name" value="PLA2c"/>
    <property type="match status" value="1"/>
</dbReference>
<feature type="active site" evidence="4">
    <location>
        <position position="127"/>
    </location>
</feature>
<protein>
    <recommendedName>
        <fullName evidence="8">Phospholipase A2</fullName>
        <ecNumber evidence="8">3.1.1.4</ecNumber>
    </recommendedName>
</protein>
<sequence length="159" mass="17620">MDWSVRHAVIGVIFLVAVVSGERAHRWRRSLPQLNKMIRTVTGKSGLDFNGYGNWCGVGGSGEPVDEIDRCCKAHDLCYDNIATKACKSAKGEILTTYTTIYNWTLTNGHLQCNDVFPCQHALCMCDRQATTCFALNLASYDNGKRSRIGILIGKLLAF</sequence>
<dbReference type="PANTHER" id="PTHR11716:SF51">
    <property type="entry name" value="PHOSPHOLIPASE A2"/>
    <property type="match status" value="1"/>
</dbReference>
<name>A0A210Q6V2_MIZYE</name>
<accession>A0A210Q6V2</accession>
<dbReference type="STRING" id="6573.A0A210Q6V2"/>
<dbReference type="InterPro" id="IPR016090">
    <property type="entry name" value="PLA2-like_dom"/>
</dbReference>
<keyword evidence="3 6" id="KW-1015">Disulfide bond</keyword>
<dbReference type="GO" id="GO:0005576">
    <property type="term" value="C:extracellular region"/>
    <property type="evidence" value="ECO:0007669"/>
    <property type="project" value="UniProtKB-SubCell"/>
</dbReference>
<feature type="active site" evidence="4">
    <location>
        <position position="75"/>
    </location>
</feature>
<dbReference type="EC" id="3.1.1.4" evidence="8"/>
<keyword evidence="8" id="KW-0443">Lipid metabolism</keyword>
<evidence type="ECO:0000259" key="9">
    <source>
        <dbReference type="SMART" id="SM00085"/>
    </source>
</evidence>
<dbReference type="GO" id="GO:0016042">
    <property type="term" value="P:lipid catabolic process"/>
    <property type="evidence" value="ECO:0007669"/>
    <property type="project" value="InterPro"/>
</dbReference>
<dbReference type="SMART" id="SM00085">
    <property type="entry name" value="PA2c"/>
    <property type="match status" value="1"/>
</dbReference>
<dbReference type="SUPFAM" id="SSF48619">
    <property type="entry name" value="Phospholipase A2, PLA2"/>
    <property type="match status" value="1"/>
</dbReference>
<evidence type="ECO:0000256" key="8">
    <source>
        <dbReference type="RuleBase" id="RU361236"/>
    </source>
</evidence>